<keyword evidence="12 17" id="KW-0443">Lipid metabolism</keyword>
<evidence type="ECO:0000313" key="20">
    <source>
        <dbReference type="Proteomes" id="UP000480275"/>
    </source>
</evidence>
<evidence type="ECO:0000256" key="18">
    <source>
        <dbReference type="SAM" id="MobiDB-lite"/>
    </source>
</evidence>
<evidence type="ECO:0000256" key="10">
    <source>
        <dbReference type="ARBA" id="ARBA00022837"/>
    </source>
</evidence>
<feature type="signal peptide" evidence="17">
    <location>
        <begin position="1"/>
        <end position="18"/>
    </location>
</feature>
<evidence type="ECO:0000256" key="2">
    <source>
        <dbReference type="ARBA" id="ARBA00001604"/>
    </source>
</evidence>
<evidence type="ECO:0000256" key="1">
    <source>
        <dbReference type="ARBA" id="ARBA00000111"/>
    </source>
</evidence>
<protein>
    <recommendedName>
        <fullName evidence="17">Phospholipase A1</fullName>
        <ecNumber evidence="17">3.1.1.32</ecNumber>
        <ecNumber evidence="17">3.1.1.4</ecNumber>
    </recommendedName>
    <alternativeName>
        <fullName evidence="17">Phosphatidylcholine 1-acylhydrolase</fullName>
    </alternativeName>
</protein>
<feature type="binding site" description="in dimeric form" evidence="16">
    <location>
        <position position="304"/>
    </location>
    <ligand>
        <name>Ca(2+)</name>
        <dbReference type="ChEBI" id="CHEBI:29108"/>
        <label>1</label>
    </ligand>
</feature>
<dbReference type="InterPro" id="IPR036541">
    <property type="entry name" value="PLipase_A1_sf"/>
</dbReference>
<keyword evidence="5" id="KW-1134">Transmembrane beta strand</keyword>
<dbReference type="CDD" id="cd00541">
    <property type="entry name" value="OMPLA"/>
    <property type="match status" value="1"/>
</dbReference>
<keyword evidence="6" id="KW-0812">Transmembrane</keyword>
<dbReference type="GO" id="GO:0005509">
    <property type="term" value="F:calcium ion binding"/>
    <property type="evidence" value="ECO:0007669"/>
    <property type="project" value="TreeGrafter"/>
</dbReference>
<feature type="active site" description="Proton acceptor" evidence="15">
    <location>
        <position position="258"/>
    </location>
</feature>
<dbReference type="GO" id="GO:0016042">
    <property type="term" value="P:lipid catabolic process"/>
    <property type="evidence" value="ECO:0007669"/>
    <property type="project" value="UniProtKB-KW"/>
</dbReference>
<dbReference type="EMBL" id="WIXJ01000013">
    <property type="protein sequence ID" value="MQY52646.1"/>
    <property type="molecule type" value="Genomic_DNA"/>
</dbReference>
<dbReference type="GO" id="GO:0004623">
    <property type="term" value="F:phospholipase A2 activity"/>
    <property type="evidence" value="ECO:0007669"/>
    <property type="project" value="UniProtKB-EC"/>
</dbReference>
<evidence type="ECO:0000256" key="3">
    <source>
        <dbReference type="ARBA" id="ARBA00010525"/>
    </source>
</evidence>
<keyword evidence="9 17" id="KW-0378">Hydrolase</keyword>
<gene>
    <name evidence="19" type="ORF">GHK24_12770</name>
</gene>
<evidence type="ECO:0000256" key="13">
    <source>
        <dbReference type="ARBA" id="ARBA00023136"/>
    </source>
</evidence>
<keyword evidence="7 16" id="KW-0479">Metal-binding</keyword>
<dbReference type="GO" id="GO:0008970">
    <property type="term" value="F:phospholipase A1 activity"/>
    <property type="evidence" value="ECO:0007669"/>
    <property type="project" value="UniProtKB-EC"/>
</dbReference>
<dbReference type="GO" id="GO:0009279">
    <property type="term" value="C:cell outer membrane"/>
    <property type="evidence" value="ECO:0007669"/>
    <property type="project" value="UniProtKB-SubCell"/>
</dbReference>
<keyword evidence="13" id="KW-0472">Membrane</keyword>
<evidence type="ECO:0000256" key="11">
    <source>
        <dbReference type="ARBA" id="ARBA00022963"/>
    </source>
</evidence>
<dbReference type="PRINTS" id="PR01486">
    <property type="entry name" value="PHPHLIPASEA1"/>
</dbReference>
<reference evidence="19 20" key="1">
    <citation type="submission" date="2019-10" db="EMBL/GenBank/DDBJ databases">
        <title>Whole-genome sequence of the purple nonsulfur photosynthetic bacterium Rhodocyclus tenuis.</title>
        <authorList>
            <person name="Kyndt J.A."/>
            <person name="Meyer T.E."/>
        </authorList>
    </citation>
    <scope>NUCLEOTIDE SEQUENCE [LARGE SCALE GENOMIC DNA]</scope>
    <source>
        <strain evidence="19 20">DSM 110</strain>
    </source>
</reference>
<evidence type="ECO:0000256" key="7">
    <source>
        <dbReference type="ARBA" id="ARBA00022723"/>
    </source>
</evidence>
<feature type="chain" id="PRO_5027162581" description="Phospholipase A1" evidence="17">
    <location>
        <begin position="19"/>
        <end position="389"/>
    </location>
</feature>
<evidence type="ECO:0000256" key="8">
    <source>
        <dbReference type="ARBA" id="ARBA00022729"/>
    </source>
</evidence>
<dbReference type="OrthoDB" id="188433at2"/>
<dbReference type="SUPFAM" id="SSF56931">
    <property type="entry name" value="Outer membrane phospholipase A (OMPLA)"/>
    <property type="match status" value="1"/>
</dbReference>
<comment type="subunit">
    <text evidence="4 17">Homodimer; dimerization is reversible, and the dimeric form is the active one.</text>
</comment>
<keyword evidence="14 17" id="KW-0998">Cell outer membrane</keyword>
<evidence type="ECO:0000256" key="17">
    <source>
        <dbReference type="RuleBase" id="RU366027"/>
    </source>
</evidence>
<evidence type="ECO:0000256" key="9">
    <source>
        <dbReference type="ARBA" id="ARBA00022801"/>
    </source>
</evidence>
<feature type="region of interest" description="Disordered" evidence="18">
    <location>
        <begin position="73"/>
        <end position="99"/>
    </location>
</feature>
<evidence type="ECO:0000256" key="4">
    <source>
        <dbReference type="ARBA" id="ARBA00011702"/>
    </source>
</evidence>
<comment type="catalytic activity">
    <reaction evidence="2 17">
        <text>a 1,2-diacyl-sn-glycero-3-phosphocholine + H2O = a 1-acyl-sn-glycero-3-phosphocholine + a fatty acid + H(+)</text>
        <dbReference type="Rhea" id="RHEA:15801"/>
        <dbReference type="ChEBI" id="CHEBI:15377"/>
        <dbReference type="ChEBI" id="CHEBI:15378"/>
        <dbReference type="ChEBI" id="CHEBI:28868"/>
        <dbReference type="ChEBI" id="CHEBI:57643"/>
        <dbReference type="ChEBI" id="CHEBI:58168"/>
        <dbReference type="EC" id="3.1.1.4"/>
    </reaction>
</comment>
<dbReference type="InterPro" id="IPR003187">
    <property type="entry name" value="PLipase_A1"/>
</dbReference>
<evidence type="ECO:0000256" key="5">
    <source>
        <dbReference type="ARBA" id="ARBA00022452"/>
    </source>
</evidence>
<dbReference type="Gene3D" id="2.40.230.10">
    <property type="entry name" value="Phospholipase A1"/>
    <property type="match status" value="1"/>
</dbReference>
<evidence type="ECO:0000313" key="19">
    <source>
        <dbReference type="EMBL" id="MQY52646.1"/>
    </source>
</evidence>
<dbReference type="PANTHER" id="PTHR40457:SF1">
    <property type="entry name" value="PHOSPHOLIPASE A1"/>
    <property type="match status" value="1"/>
</dbReference>
<proteinExistence type="inferred from homology"/>
<dbReference type="EC" id="3.1.1.32" evidence="17"/>
<comment type="caution">
    <text evidence="19">The sequence shown here is derived from an EMBL/GenBank/DDBJ whole genome shotgun (WGS) entry which is preliminary data.</text>
</comment>
<feature type="active site" description="Nucleophile" evidence="15">
    <location>
        <position position="260"/>
    </location>
</feature>
<sequence length="389" mass="43281">MRRMMCFALLGACGAVYADDVRELARRSVPTCAALVEDAARLRCFDALAQEWMRAAASDAAAAPVSAALAGSGALPPGEAPSHGAGRQSPTSLPASGEPGAAALAAGRLGTGLVADRSSAVPSPLDERWELTPQSKHGLWSFRPHKTNYFLFGRYSDSVNEHPYAGYLKSASPEAQHLDATETKFQLSFKTKVQEDLFGRGADLWFGYTQQNNWQVFNKGISAPFREVNYEPEVFLTVPTSYELLGLRGRFVNVGFVHQSNGQTRPLSRSWNRLYAQAGFEAGDNFSLLVKPWYRLKERAEDDDNPDINRYVGDYEVEASYRFGVQRLTLIGRSTWEGRRGFAQLDWTFPLYEKLRGYVQFTTGYGESMIDFNHRQNTLGIGILLTDWM</sequence>
<keyword evidence="8 17" id="KW-0732">Signal</keyword>
<evidence type="ECO:0000256" key="6">
    <source>
        <dbReference type="ARBA" id="ARBA00022692"/>
    </source>
</evidence>
<organism evidence="19 20">
    <name type="scientific">Rhodocyclus tenuis</name>
    <name type="common">Rhodospirillum tenue</name>
    <dbReference type="NCBI Taxonomy" id="1066"/>
    <lineage>
        <taxon>Bacteria</taxon>
        <taxon>Pseudomonadati</taxon>
        <taxon>Pseudomonadota</taxon>
        <taxon>Betaproteobacteria</taxon>
        <taxon>Rhodocyclales</taxon>
        <taxon>Rhodocyclaceae</taxon>
        <taxon>Rhodocyclus</taxon>
    </lineage>
</organism>
<comment type="catalytic activity">
    <reaction evidence="1 17">
        <text>a 1,2-diacyl-sn-glycero-3-phosphocholine + H2O = a 2-acyl-sn-glycero-3-phosphocholine + a fatty acid + H(+)</text>
        <dbReference type="Rhea" id="RHEA:18689"/>
        <dbReference type="ChEBI" id="CHEBI:15377"/>
        <dbReference type="ChEBI" id="CHEBI:15378"/>
        <dbReference type="ChEBI" id="CHEBI:28868"/>
        <dbReference type="ChEBI" id="CHEBI:57643"/>
        <dbReference type="ChEBI" id="CHEBI:57875"/>
        <dbReference type="EC" id="3.1.1.32"/>
    </reaction>
</comment>
<feature type="compositionally biased region" description="Low complexity" evidence="18">
    <location>
        <begin position="73"/>
        <end position="82"/>
    </location>
</feature>
<comment type="cofactor">
    <cofactor evidence="17">
        <name>Ca(2+)</name>
        <dbReference type="ChEBI" id="CHEBI:29108"/>
    </cofactor>
    <text evidence="17">Binds 1 Ca(2+) ion per monomer. In the dimeric form the Ca(2+) is bound by different amino acids with binding of each Ca(2+) shared with ligands coming from each monomer. The Ca(2+) ion may have a role in catalysis.</text>
</comment>
<evidence type="ECO:0000256" key="16">
    <source>
        <dbReference type="PIRSR" id="PIRSR603187-2"/>
    </source>
</evidence>
<name>A0A6L5JZW1_RHOTE</name>
<dbReference type="AlphaFoldDB" id="A0A6L5JZW1"/>
<comment type="similarity">
    <text evidence="3 17">Belongs to the phospholipase A1 family.</text>
</comment>
<dbReference type="Pfam" id="PF02253">
    <property type="entry name" value="PLA1"/>
    <property type="match status" value="1"/>
</dbReference>
<keyword evidence="11 17" id="KW-0442">Lipid degradation</keyword>
<evidence type="ECO:0000256" key="15">
    <source>
        <dbReference type="PIRSR" id="PIRSR603187-1"/>
    </source>
</evidence>
<evidence type="ECO:0000256" key="14">
    <source>
        <dbReference type="ARBA" id="ARBA00023237"/>
    </source>
</evidence>
<evidence type="ECO:0000256" key="12">
    <source>
        <dbReference type="ARBA" id="ARBA00023098"/>
    </source>
</evidence>
<dbReference type="Proteomes" id="UP000480275">
    <property type="component" value="Unassembled WGS sequence"/>
</dbReference>
<dbReference type="PANTHER" id="PTHR40457">
    <property type="entry name" value="PHOSPHOLIPASE A1"/>
    <property type="match status" value="1"/>
</dbReference>
<accession>A0A6L5JZW1</accession>
<dbReference type="EC" id="3.1.1.4" evidence="17"/>
<keyword evidence="10 16" id="KW-0106">Calcium</keyword>
<feature type="binding site" description="in dimeric form" evidence="16">
    <location>
        <position position="222"/>
    </location>
    <ligand>
        <name>Ca(2+)</name>
        <dbReference type="ChEBI" id="CHEBI:29108"/>
        <label>1</label>
    </ligand>
</feature>
<comment type="function">
    <text evidence="17">Hydrolysis of phosphatidylcholine with phospholipase A2 (EC 3.1.1.4) and phospholipase A1 (EC 3.1.1.32) activities.</text>
</comment>
<comment type="subcellular location">
    <subcellularLocation>
        <location evidence="17">Cell outer membrane</location>
        <topology evidence="17">Multi-pass membrane protein</topology>
    </subcellularLocation>
    <text evidence="17">One of the very few enzymes located there.</text>
</comment>
<feature type="binding site" description="in dimeric form" evidence="16">
    <location>
        <position position="268"/>
    </location>
    <ligand>
        <name>Ca(2+)</name>
        <dbReference type="ChEBI" id="CHEBI:29108"/>
        <label>1</label>
    </ligand>
</feature>